<keyword evidence="1" id="KW-1133">Transmembrane helix</keyword>
<evidence type="ECO:0000313" key="2">
    <source>
        <dbReference type="EMBL" id="THV24814.1"/>
    </source>
</evidence>
<feature type="transmembrane region" description="Helical" evidence="1">
    <location>
        <begin position="386"/>
        <end position="403"/>
    </location>
</feature>
<feature type="transmembrane region" description="Helical" evidence="1">
    <location>
        <begin position="242"/>
        <end position="263"/>
    </location>
</feature>
<reference evidence="2 3" key="1">
    <citation type="submission" date="2019-04" db="EMBL/GenBank/DDBJ databases">
        <title>Genome sequence of strain shin9-1.</title>
        <authorList>
            <person name="Gao J."/>
            <person name="Sun J."/>
        </authorList>
    </citation>
    <scope>NUCLEOTIDE SEQUENCE [LARGE SCALE GENOMIC DNA]</scope>
    <source>
        <strain evidence="3">shin9-1</strain>
    </source>
</reference>
<gene>
    <name evidence="2" type="ORF">FAA97_00950</name>
</gene>
<feature type="transmembrane region" description="Helical" evidence="1">
    <location>
        <begin position="18"/>
        <end position="37"/>
    </location>
</feature>
<dbReference type="EMBL" id="STGV01000001">
    <property type="protein sequence ID" value="THV24814.1"/>
    <property type="molecule type" value="Genomic_DNA"/>
</dbReference>
<feature type="transmembrane region" description="Helical" evidence="1">
    <location>
        <begin position="358"/>
        <end position="379"/>
    </location>
</feature>
<dbReference type="OrthoDB" id="8334727at2"/>
<feature type="transmembrane region" description="Helical" evidence="1">
    <location>
        <begin position="409"/>
        <end position="427"/>
    </location>
</feature>
<evidence type="ECO:0000256" key="1">
    <source>
        <dbReference type="SAM" id="Phobius"/>
    </source>
</evidence>
<accession>A0A4S8P9Y1</accession>
<protein>
    <submittedName>
        <fullName evidence="2">Uncharacterized protein</fullName>
    </submittedName>
</protein>
<keyword evidence="3" id="KW-1185">Reference proteome</keyword>
<organism evidence="2 3">
    <name type="scientific">Peteryoungia ipomoeae</name>
    <dbReference type="NCBI Taxonomy" id="1210932"/>
    <lineage>
        <taxon>Bacteria</taxon>
        <taxon>Pseudomonadati</taxon>
        <taxon>Pseudomonadota</taxon>
        <taxon>Alphaproteobacteria</taxon>
        <taxon>Hyphomicrobiales</taxon>
        <taxon>Rhizobiaceae</taxon>
        <taxon>Peteryoungia</taxon>
    </lineage>
</organism>
<comment type="caution">
    <text evidence="2">The sequence shown here is derived from an EMBL/GenBank/DDBJ whole genome shotgun (WGS) entry which is preliminary data.</text>
</comment>
<dbReference type="RefSeq" id="WP_136596662.1">
    <property type="nucleotide sequence ID" value="NZ_STGV01000001.1"/>
</dbReference>
<feature type="transmembrane region" description="Helical" evidence="1">
    <location>
        <begin position="145"/>
        <end position="167"/>
    </location>
</feature>
<feature type="transmembrane region" description="Helical" evidence="1">
    <location>
        <begin position="302"/>
        <end position="320"/>
    </location>
</feature>
<name>A0A4S8P9Y1_9HYPH</name>
<keyword evidence="1" id="KW-0472">Membrane</keyword>
<feature type="transmembrane region" description="Helical" evidence="1">
    <location>
        <begin position="439"/>
        <end position="457"/>
    </location>
</feature>
<proteinExistence type="predicted"/>
<dbReference type="Proteomes" id="UP000308828">
    <property type="component" value="Unassembled WGS sequence"/>
</dbReference>
<keyword evidence="1" id="KW-0812">Transmembrane</keyword>
<feature type="transmembrane region" description="Helical" evidence="1">
    <location>
        <begin position="197"/>
        <end position="230"/>
    </location>
</feature>
<sequence length="598" mass="64181">MATVGEVRVETTDRRGSGLTSMLALVLFVVAVLLVLLDIADGQGLLRDVDDGLREYQIRLYLSGASSWFDLSMPQIRTPDLYVSPWSRLVDLPYVLLYWAYLPLLGETQALAASFSTWPLVMLAIYVMLVAKFVTPVLAQSEWPILRIILISALMMVLMSVAVLEFVPGRIDHHNVQILCALAMMVGLRSFDRGGGVLIGLASAISVVVGLECVPMIAVAYCGMVSAWLFDPERSARVLSWAGGTLAISSIVLAVAFISPAALSTVACDSFSAPYAYLAVGYGVIAAAVPLWFGRVSLPGRLAAMVLPSLAMLALVIALFPECLTGPYWMVDDIARRYWLDPIPQEHGLWHQLELGHYSVASSVVLLVILLFAALGAILPQAGRRPGLAVALAVACAVAVLTLAQMRFIRFAAAMIPLFLPYVLLALTDREQRLRALQGVHGSLGGFAIFALAFLMVPKVAAAYRVEMSMGNPCDAGDFSVLATLPSGRILAPHGLGVPILLQGDGRHPVNAVPFHRAAPGMSLGFQALAGSDASVRQRLMKGFSYVAVCRLPETLSGSGNGLYETLARGETWPGLVPVDTGAGNPLQIYRIDLQNLR</sequence>
<dbReference type="AlphaFoldDB" id="A0A4S8P9Y1"/>
<evidence type="ECO:0000313" key="3">
    <source>
        <dbReference type="Proteomes" id="UP000308828"/>
    </source>
</evidence>
<feature type="transmembrane region" description="Helical" evidence="1">
    <location>
        <begin position="275"/>
        <end position="293"/>
    </location>
</feature>